<dbReference type="GeneID" id="92362776"/>
<dbReference type="InterPro" id="IPR013780">
    <property type="entry name" value="Glyco_hydro_b"/>
</dbReference>
<dbReference type="Gene3D" id="2.40.128.270">
    <property type="match status" value="1"/>
</dbReference>
<evidence type="ECO:0000313" key="3">
    <source>
        <dbReference type="EMBL" id="KAG5481856.1"/>
    </source>
</evidence>
<organism evidence="3 4">
    <name type="scientific">Leishmania orientalis</name>
    <dbReference type="NCBI Taxonomy" id="2249476"/>
    <lineage>
        <taxon>Eukaryota</taxon>
        <taxon>Discoba</taxon>
        <taxon>Euglenozoa</taxon>
        <taxon>Kinetoplastea</taxon>
        <taxon>Metakinetoplastina</taxon>
        <taxon>Trypanosomatida</taxon>
        <taxon>Trypanosomatidae</taxon>
        <taxon>Leishmaniinae</taxon>
        <taxon>Leishmania</taxon>
    </lineage>
</organism>
<dbReference type="EMBL" id="JAFHLR010000017">
    <property type="protein sequence ID" value="KAG5481856.1"/>
    <property type="molecule type" value="Genomic_DNA"/>
</dbReference>
<feature type="domain" description="DUF1935" evidence="2">
    <location>
        <begin position="340"/>
        <end position="443"/>
    </location>
</feature>
<dbReference type="SMR" id="A0A836HPM9"/>
<feature type="domain" description="DUF306" evidence="1">
    <location>
        <begin position="226"/>
        <end position="327"/>
    </location>
</feature>
<dbReference type="RefSeq" id="XP_067064216.1">
    <property type="nucleotide sequence ID" value="XM_067208842.1"/>
</dbReference>
<name>A0A836HPM9_9TRYP</name>
<proteinExistence type="predicted"/>
<dbReference type="Proteomes" id="UP000674143">
    <property type="component" value="Unassembled WGS sequence"/>
</dbReference>
<dbReference type="SUPFAM" id="SSF101601">
    <property type="entry name" value="Smp-1-like"/>
    <property type="match status" value="1"/>
</dbReference>
<dbReference type="Gene3D" id="2.60.40.1180">
    <property type="entry name" value="Golgi alpha-mannosidase II"/>
    <property type="match status" value="1"/>
</dbReference>
<evidence type="ECO:0000313" key="4">
    <source>
        <dbReference type="Proteomes" id="UP000674143"/>
    </source>
</evidence>
<evidence type="ECO:0008006" key="5">
    <source>
        <dbReference type="Google" id="ProtNLM"/>
    </source>
</evidence>
<evidence type="ECO:0000259" key="1">
    <source>
        <dbReference type="Pfam" id="PF03724"/>
    </source>
</evidence>
<reference evidence="4" key="2">
    <citation type="journal article" date="2021" name="Sci. Data">
        <title>Chromosome-scale genome sequencing, assembly and annotation of six genomes from subfamily Leishmaniinae.</title>
        <authorList>
            <person name="Almutairi H."/>
            <person name="Urbaniak M.D."/>
            <person name="Bates M.D."/>
            <person name="Jariyapan N."/>
            <person name="Kwakye-Nuako G."/>
            <person name="Thomaz Soccol V."/>
            <person name="Al-Salem W.S."/>
            <person name="Dillon R.J."/>
            <person name="Bates P.A."/>
            <person name="Gatherer D."/>
        </authorList>
    </citation>
    <scope>NUCLEOTIDE SEQUENCE [LARGE SCALE GENOMIC DNA]</scope>
</reference>
<dbReference type="KEGG" id="loi:92362776"/>
<dbReference type="Pfam" id="PF09149">
    <property type="entry name" value="DUF1935"/>
    <property type="match status" value="1"/>
</dbReference>
<dbReference type="PANTHER" id="PTHR47047:SF8">
    <property type="entry name" value="CYSTEINE PEPTIDASE, PUTATIVE-RELATED"/>
    <property type="match status" value="1"/>
</dbReference>
<dbReference type="AlphaFoldDB" id="A0A836HPM9"/>
<keyword evidence="4" id="KW-1185">Reference proteome</keyword>
<gene>
    <name evidence="3" type="ORF">LSCM4_06933</name>
</gene>
<dbReference type="InterPro" id="IPR005184">
    <property type="entry name" value="DUF306_Meta_HslJ"/>
</dbReference>
<comment type="caution">
    <text evidence="3">The sequence shown here is derived from an EMBL/GenBank/DDBJ whole genome shotgun (WGS) entry which is preliminary data.</text>
</comment>
<dbReference type="InterPro" id="IPR015232">
    <property type="entry name" value="DUF1935"/>
</dbReference>
<sequence length="444" mass="48718">MTISDDICGTYALTHCNGKVAPTNATLTIYRSGEAVTAHVTVANDLRGPVQYENHHIVGPLNSTEKEATPTQASVEESLSKGFADGLDVVIHINQVLFKNASTSFVFARSSKLSDLDGEHAIIAINDQPPNQEMIMRFTPDGNGGSFVIADIANSLRGNCQIDAGLLRGELATTQVETDDTLTMVEKLIREGFHKGFYICKGESGIQLQSSDATIQLCRIVTLNDLKGEYLLKSFNGCVVPTCKQPGVAFTPRNGNEVDISIVVANRIRGTAVLNQNILSSEEPLMSTRMMGTDEEAQLESAFNVGFQYGLEAISNGNELTLKNQDCKFVLVKEATPETQHGSPTYKGTYYSKCFKTEGNGLLFRIINDHEKKWAFYNDTEEYRMRVHATFGARSHIEALDNATMHQDDDGRYVVEVTVAPQATEMFIQGDVNGFKVVYDAEPS</sequence>
<evidence type="ECO:0000259" key="2">
    <source>
        <dbReference type="Pfam" id="PF09149"/>
    </source>
</evidence>
<dbReference type="InterPro" id="IPR036310">
    <property type="entry name" value="Smp-1-like_sf"/>
</dbReference>
<dbReference type="InterPro" id="IPR038670">
    <property type="entry name" value="HslJ-like_sf"/>
</dbReference>
<protein>
    <recommendedName>
        <fullName evidence="5">META domain containing protein</fullName>
    </recommendedName>
</protein>
<dbReference type="Pfam" id="PF03724">
    <property type="entry name" value="META"/>
    <property type="match status" value="2"/>
</dbReference>
<accession>A0A836HPM9</accession>
<feature type="domain" description="DUF306" evidence="1">
    <location>
        <begin position="9"/>
        <end position="101"/>
    </location>
</feature>
<reference evidence="4" key="1">
    <citation type="journal article" date="2021" name="Microbiol. Resour. Announc.">
        <title>LGAAP: Leishmaniinae Genome Assembly and Annotation Pipeline.</title>
        <authorList>
            <person name="Almutairi H."/>
            <person name="Urbaniak M.D."/>
            <person name="Bates M.D."/>
            <person name="Jariyapan N."/>
            <person name="Kwakye-Nuako G."/>
            <person name="Thomaz-Soccol V."/>
            <person name="Al-Salem W.S."/>
            <person name="Dillon R.J."/>
            <person name="Bates P.A."/>
            <person name="Gatherer D."/>
        </authorList>
    </citation>
    <scope>NUCLEOTIDE SEQUENCE [LARGE SCALE GENOMIC DNA]</scope>
</reference>
<dbReference type="PANTHER" id="PTHR47047">
    <property type="entry name" value="PUTATIVE-RELATED-RELATED"/>
    <property type="match status" value="1"/>
</dbReference>